<evidence type="ECO:0000256" key="10">
    <source>
        <dbReference type="ARBA" id="ARBA00024040"/>
    </source>
</evidence>
<dbReference type="InterPro" id="IPR044557">
    <property type="entry name" value="WOX8/9-like"/>
</dbReference>
<feature type="region of interest" description="Disordered" evidence="14">
    <location>
        <begin position="1"/>
        <end position="49"/>
    </location>
</feature>
<dbReference type="OrthoDB" id="1935198at2759"/>
<evidence type="ECO:0000256" key="1">
    <source>
        <dbReference type="ARBA" id="ARBA00004123"/>
    </source>
</evidence>
<protein>
    <recommendedName>
        <fullName evidence="11">Protein WUSCHEL</fullName>
    </recommendedName>
</protein>
<keyword evidence="5" id="KW-0287">Flowering</keyword>
<dbReference type="InterPro" id="IPR009057">
    <property type="entry name" value="Homeodomain-like_sf"/>
</dbReference>
<evidence type="ECO:0000256" key="11">
    <source>
        <dbReference type="ARBA" id="ARBA00068485"/>
    </source>
</evidence>
<comment type="subcellular location">
    <subcellularLocation>
        <location evidence="1 12 13">Nucleus</location>
    </subcellularLocation>
</comment>
<feature type="region of interest" description="Disordered" evidence="14">
    <location>
        <begin position="102"/>
        <end position="137"/>
    </location>
</feature>
<accession>A0A8S0URD3</accession>
<sequence>MASSNRNWPSLFKSKPKWQHESTGCHRTPYTSVPGYEERTPEPKPRWNPRPEQIRMLEAIFNSGMVNPPRDEIRKIRAQLQQYGQVGDANVFYWFQNRKSRSKQKNRQLHKTKSQTHTTTASISPLSDKSPPNNSTEKVIFSVGYTGSMEVSNSPSGSANQSIFQTPSEFVAEPYFFPMQQSPSTAAFTEGFCFPDVSDHVIDHTDGNCCSNLLFSELMLMNHEPSKKANQNDHENMKLQQLLNYSVTRAPTSTHSVNVFPPTPCVPSPKNHIQGVVESGGGGSTKSTVFINDVCFEVAVGELFNIREAFGDDAVLMHSSGQPVLTNELGLTLQPLHHGAFYYLSWSEHAMGPSSQSSKRSNCMV</sequence>
<keyword evidence="4" id="KW-0805">Transcription regulation</keyword>
<dbReference type="PANTHER" id="PTHR47288:SF1">
    <property type="entry name" value="WUSCHEL-RELATED HOMEOBOX 9"/>
    <property type="match status" value="1"/>
</dbReference>
<dbReference type="GO" id="GO:0005634">
    <property type="term" value="C:nucleus"/>
    <property type="evidence" value="ECO:0007669"/>
    <property type="project" value="UniProtKB-SubCell"/>
</dbReference>
<comment type="similarity">
    <text evidence="10">Belongs to the WUS homeobox family.</text>
</comment>
<organism evidence="16 17">
    <name type="scientific">Olea europaea subsp. europaea</name>
    <dbReference type="NCBI Taxonomy" id="158383"/>
    <lineage>
        <taxon>Eukaryota</taxon>
        <taxon>Viridiplantae</taxon>
        <taxon>Streptophyta</taxon>
        <taxon>Embryophyta</taxon>
        <taxon>Tracheophyta</taxon>
        <taxon>Spermatophyta</taxon>
        <taxon>Magnoliopsida</taxon>
        <taxon>eudicotyledons</taxon>
        <taxon>Gunneridae</taxon>
        <taxon>Pentapetalae</taxon>
        <taxon>asterids</taxon>
        <taxon>lamiids</taxon>
        <taxon>Lamiales</taxon>
        <taxon>Oleaceae</taxon>
        <taxon>Oleeae</taxon>
        <taxon>Olea</taxon>
    </lineage>
</organism>
<dbReference type="GO" id="GO:0009908">
    <property type="term" value="P:flower development"/>
    <property type="evidence" value="ECO:0007669"/>
    <property type="project" value="UniProtKB-KW"/>
</dbReference>
<keyword evidence="9 12" id="KW-0539">Nucleus</keyword>
<dbReference type="Proteomes" id="UP000594638">
    <property type="component" value="Unassembled WGS sequence"/>
</dbReference>
<evidence type="ECO:0000256" key="5">
    <source>
        <dbReference type="ARBA" id="ARBA00023089"/>
    </source>
</evidence>
<dbReference type="GO" id="GO:0030154">
    <property type="term" value="P:cell differentiation"/>
    <property type="evidence" value="ECO:0007669"/>
    <property type="project" value="UniProtKB-KW"/>
</dbReference>
<keyword evidence="3" id="KW-0221">Differentiation</keyword>
<evidence type="ECO:0000256" key="7">
    <source>
        <dbReference type="ARBA" id="ARBA00023155"/>
    </source>
</evidence>
<evidence type="ECO:0000256" key="4">
    <source>
        <dbReference type="ARBA" id="ARBA00023015"/>
    </source>
</evidence>
<name>A0A8S0URD3_OLEEU</name>
<evidence type="ECO:0000259" key="15">
    <source>
        <dbReference type="PROSITE" id="PS50071"/>
    </source>
</evidence>
<dbReference type="Gramene" id="OE9A002896T1">
    <property type="protein sequence ID" value="OE9A002896C1"/>
    <property type="gene ID" value="OE9A002896"/>
</dbReference>
<keyword evidence="6 12" id="KW-0238">DNA-binding</keyword>
<dbReference type="EMBL" id="CACTIH010009032">
    <property type="protein sequence ID" value="CAA3019944.1"/>
    <property type="molecule type" value="Genomic_DNA"/>
</dbReference>
<dbReference type="InterPro" id="IPR001356">
    <property type="entry name" value="HD"/>
</dbReference>
<keyword evidence="7 12" id="KW-0371">Homeobox</keyword>
<evidence type="ECO:0000313" key="17">
    <source>
        <dbReference type="Proteomes" id="UP000594638"/>
    </source>
</evidence>
<dbReference type="Gene3D" id="1.10.10.60">
    <property type="entry name" value="Homeodomain-like"/>
    <property type="match status" value="1"/>
</dbReference>
<keyword evidence="17" id="KW-1185">Reference proteome</keyword>
<dbReference type="GO" id="GO:0003700">
    <property type="term" value="F:DNA-binding transcription factor activity"/>
    <property type="evidence" value="ECO:0007669"/>
    <property type="project" value="InterPro"/>
</dbReference>
<evidence type="ECO:0000256" key="8">
    <source>
        <dbReference type="ARBA" id="ARBA00023163"/>
    </source>
</evidence>
<reference evidence="16 17" key="1">
    <citation type="submission" date="2019-12" db="EMBL/GenBank/DDBJ databases">
        <authorList>
            <person name="Alioto T."/>
            <person name="Alioto T."/>
            <person name="Gomez Garrido J."/>
        </authorList>
    </citation>
    <scope>NUCLEOTIDE SEQUENCE [LARGE SCALE GENOMIC DNA]</scope>
</reference>
<dbReference type="FunFam" id="1.10.10.60:FF:000118">
    <property type="entry name" value="WUSCHEL-related homeobox 11"/>
    <property type="match status" value="1"/>
</dbReference>
<dbReference type="PROSITE" id="PS50071">
    <property type="entry name" value="HOMEOBOX_2"/>
    <property type="match status" value="1"/>
</dbReference>
<feature type="compositionally biased region" description="Basic and acidic residues" evidence="14">
    <location>
        <begin position="36"/>
        <end position="45"/>
    </location>
</feature>
<evidence type="ECO:0000256" key="12">
    <source>
        <dbReference type="PROSITE-ProRule" id="PRU00108"/>
    </source>
</evidence>
<feature type="compositionally biased region" description="Polar residues" evidence="14">
    <location>
        <begin position="115"/>
        <end position="137"/>
    </location>
</feature>
<dbReference type="PANTHER" id="PTHR47288">
    <property type="entry name" value="WUSCHEL-RELATED HOMEOBOX 9"/>
    <property type="match status" value="1"/>
</dbReference>
<keyword evidence="8" id="KW-0804">Transcription</keyword>
<feature type="domain" description="Homeobox" evidence="15">
    <location>
        <begin position="40"/>
        <end position="105"/>
    </location>
</feature>
<dbReference type="CDD" id="cd00086">
    <property type="entry name" value="homeodomain"/>
    <property type="match status" value="1"/>
</dbReference>
<dbReference type="AlphaFoldDB" id="A0A8S0URD3"/>
<feature type="compositionally biased region" description="Basic residues" evidence="14">
    <location>
        <begin position="102"/>
        <end position="114"/>
    </location>
</feature>
<dbReference type="SUPFAM" id="SSF46689">
    <property type="entry name" value="Homeodomain-like"/>
    <property type="match status" value="1"/>
</dbReference>
<dbReference type="GO" id="GO:0050793">
    <property type="term" value="P:regulation of developmental process"/>
    <property type="evidence" value="ECO:0007669"/>
    <property type="project" value="InterPro"/>
</dbReference>
<evidence type="ECO:0000256" key="2">
    <source>
        <dbReference type="ARBA" id="ARBA00022473"/>
    </source>
</evidence>
<evidence type="ECO:0000256" key="6">
    <source>
        <dbReference type="ARBA" id="ARBA00023125"/>
    </source>
</evidence>
<dbReference type="SMART" id="SM00389">
    <property type="entry name" value="HOX"/>
    <property type="match status" value="1"/>
</dbReference>
<evidence type="ECO:0000256" key="14">
    <source>
        <dbReference type="SAM" id="MobiDB-lite"/>
    </source>
</evidence>
<gene>
    <name evidence="16" type="ORF">OLEA9_A002896</name>
</gene>
<feature type="DNA-binding region" description="Homeobox" evidence="12">
    <location>
        <begin position="42"/>
        <end position="106"/>
    </location>
</feature>
<evidence type="ECO:0000256" key="13">
    <source>
        <dbReference type="RuleBase" id="RU000682"/>
    </source>
</evidence>
<evidence type="ECO:0000313" key="16">
    <source>
        <dbReference type="EMBL" id="CAA3019944.1"/>
    </source>
</evidence>
<evidence type="ECO:0000256" key="3">
    <source>
        <dbReference type="ARBA" id="ARBA00022782"/>
    </source>
</evidence>
<dbReference type="GO" id="GO:0003677">
    <property type="term" value="F:DNA binding"/>
    <property type="evidence" value="ECO:0007669"/>
    <property type="project" value="UniProtKB-UniRule"/>
</dbReference>
<comment type="caution">
    <text evidence="16">The sequence shown here is derived from an EMBL/GenBank/DDBJ whole genome shotgun (WGS) entry which is preliminary data.</text>
</comment>
<evidence type="ECO:0000256" key="9">
    <source>
        <dbReference type="ARBA" id="ARBA00023242"/>
    </source>
</evidence>
<dbReference type="Pfam" id="PF00046">
    <property type="entry name" value="Homeodomain"/>
    <property type="match status" value="1"/>
</dbReference>
<keyword evidence="2" id="KW-0217">Developmental protein</keyword>
<proteinExistence type="inferred from homology"/>